<keyword evidence="3" id="KW-1185">Reference proteome</keyword>
<dbReference type="Gene3D" id="3.40.50.1820">
    <property type="entry name" value="alpha/beta hydrolase"/>
    <property type="match status" value="1"/>
</dbReference>
<gene>
    <name evidence="2" type="ORF">SAMN05216480_10747</name>
</gene>
<dbReference type="InterPro" id="IPR050471">
    <property type="entry name" value="AB_hydrolase"/>
</dbReference>
<accession>A0A1I7H4F4</accession>
<protein>
    <submittedName>
        <fullName evidence="2">Pimeloyl-ACP methyl ester carboxylesterase</fullName>
    </submittedName>
</protein>
<organism evidence="2 3">
    <name type="scientific">Pustulibacterium marinum</name>
    <dbReference type="NCBI Taxonomy" id="1224947"/>
    <lineage>
        <taxon>Bacteria</taxon>
        <taxon>Pseudomonadati</taxon>
        <taxon>Bacteroidota</taxon>
        <taxon>Flavobacteriia</taxon>
        <taxon>Flavobacteriales</taxon>
        <taxon>Flavobacteriaceae</taxon>
        <taxon>Pustulibacterium</taxon>
    </lineage>
</organism>
<dbReference type="AlphaFoldDB" id="A0A1I7H4F4"/>
<name>A0A1I7H4F4_9FLAO</name>
<sequence>MDQKKGIHQQSIQIPQPIVYFGKSLQFVSKKLAAFYAGNIFMLPIKFKMPSREFEMDANSVQTKLYIPAIDKEIIIYTYGKSDKKILLSHGWCGRGTQLFKIADALVENGYSTISFDAPAHGKSKGTKTNMKEFIEVIFEIEKQFGPFEAAVGHSLGGMALLNCCKENLSFQKLVTVGSGNVIDDIIRDFIKQMRMKPEIGAMMKYKVEKQINRTLNDFSSYIAAKEVHIPVLVIHDEDDVDVPVTAAREIVEHLPNGTLFETKKLGHRKILGDRKVIKEIVSFITA</sequence>
<evidence type="ECO:0000259" key="1">
    <source>
        <dbReference type="Pfam" id="PF00561"/>
    </source>
</evidence>
<feature type="domain" description="AB hydrolase-1" evidence="1">
    <location>
        <begin position="86"/>
        <end position="179"/>
    </location>
</feature>
<dbReference type="EMBL" id="FPBK01000007">
    <property type="protein sequence ID" value="SFU55585.1"/>
    <property type="molecule type" value="Genomic_DNA"/>
</dbReference>
<dbReference type="PANTHER" id="PTHR43433:SF5">
    <property type="entry name" value="AB HYDROLASE-1 DOMAIN-CONTAINING PROTEIN"/>
    <property type="match status" value="1"/>
</dbReference>
<evidence type="ECO:0000313" key="2">
    <source>
        <dbReference type="EMBL" id="SFU55585.1"/>
    </source>
</evidence>
<dbReference type="InterPro" id="IPR000073">
    <property type="entry name" value="AB_hydrolase_1"/>
</dbReference>
<evidence type="ECO:0000313" key="3">
    <source>
        <dbReference type="Proteomes" id="UP000199138"/>
    </source>
</evidence>
<reference evidence="2 3" key="1">
    <citation type="submission" date="2016-10" db="EMBL/GenBank/DDBJ databases">
        <authorList>
            <person name="de Groot N.N."/>
        </authorList>
    </citation>
    <scope>NUCLEOTIDE SEQUENCE [LARGE SCALE GENOMIC DNA]</scope>
    <source>
        <strain evidence="2 3">CGMCC 1.12333</strain>
    </source>
</reference>
<dbReference type="OrthoDB" id="9785847at2"/>
<dbReference type="STRING" id="1224947.SAMN05216480_10747"/>
<dbReference type="InterPro" id="IPR029058">
    <property type="entry name" value="AB_hydrolase_fold"/>
</dbReference>
<dbReference type="PANTHER" id="PTHR43433">
    <property type="entry name" value="HYDROLASE, ALPHA/BETA FOLD FAMILY PROTEIN"/>
    <property type="match status" value="1"/>
</dbReference>
<dbReference type="SUPFAM" id="SSF53474">
    <property type="entry name" value="alpha/beta-Hydrolases"/>
    <property type="match status" value="1"/>
</dbReference>
<dbReference type="Proteomes" id="UP000199138">
    <property type="component" value="Unassembled WGS sequence"/>
</dbReference>
<proteinExistence type="predicted"/>
<dbReference type="Pfam" id="PF00561">
    <property type="entry name" value="Abhydrolase_1"/>
    <property type="match status" value="1"/>
</dbReference>
<dbReference type="RefSeq" id="WP_093025113.1">
    <property type="nucleotide sequence ID" value="NZ_FPBK01000007.1"/>
</dbReference>